<proteinExistence type="predicted"/>
<accession>A0A485AQ94</accession>
<evidence type="ECO:0000313" key="1">
    <source>
        <dbReference type="EMBL" id="MDW3776398.1"/>
    </source>
</evidence>
<protein>
    <submittedName>
        <fullName evidence="2">Uncharacterized protein</fullName>
    </submittedName>
</protein>
<dbReference type="AlphaFoldDB" id="A0A485AQ94"/>
<gene>
    <name evidence="2" type="ORF">NCTC12993_02321</name>
    <name evidence="1" type="ORF">QWU01_06175</name>
</gene>
<dbReference type="EMBL" id="CAADJD010000018">
    <property type="protein sequence ID" value="VFS62820.1"/>
    <property type="molecule type" value="Genomic_DNA"/>
</dbReference>
<evidence type="ECO:0000313" key="2">
    <source>
        <dbReference type="EMBL" id="VFS62820.1"/>
    </source>
</evidence>
<dbReference type="EMBL" id="JAUEQX010000005">
    <property type="protein sequence ID" value="MDW3776398.1"/>
    <property type="molecule type" value="Genomic_DNA"/>
</dbReference>
<reference evidence="2 3" key="1">
    <citation type="submission" date="2019-03" db="EMBL/GenBank/DDBJ databases">
        <authorList>
            <consortium name="Pathogen Informatics"/>
        </authorList>
    </citation>
    <scope>NUCLEOTIDE SEQUENCE [LARGE SCALE GENOMIC DNA]</scope>
    <source>
        <strain evidence="2 3">NCTC12993</strain>
    </source>
</reference>
<dbReference type="Proteomes" id="UP000401081">
    <property type="component" value="Unassembled WGS sequence"/>
</dbReference>
<keyword evidence="3" id="KW-1185">Reference proteome</keyword>
<sequence>MLTHRLCDRFLIHIIVKHVPEPGMTVQRNHEKTLATSKSALVQSSVTYRLWSPEKRRNGYNIGWYAMQKWELRGVCSRQNGTTKSAEYNGSLSRITSTAALKERTNKPKQKF</sequence>
<organism evidence="2 3">
    <name type="scientific">Kluyvera cryocrescens</name>
    <name type="common">Kluyvera citrophila</name>
    <dbReference type="NCBI Taxonomy" id="580"/>
    <lineage>
        <taxon>Bacteria</taxon>
        <taxon>Pseudomonadati</taxon>
        <taxon>Pseudomonadota</taxon>
        <taxon>Gammaproteobacteria</taxon>
        <taxon>Enterobacterales</taxon>
        <taxon>Enterobacteriaceae</taxon>
        <taxon>Kluyvera</taxon>
    </lineage>
</organism>
<dbReference type="Proteomes" id="UP001276300">
    <property type="component" value="Unassembled WGS sequence"/>
</dbReference>
<evidence type="ECO:0000313" key="3">
    <source>
        <dbReference type="Proteomes" id="UP000401081"/>
    </source>
</evidence>
<reference evidence="1" key="2">
    <citation type="journal article" date="2023" name="J Glob Antimicrob Resist">
        <title>Emergence of NDM-1 and KPC-3 carbapenemases in Kluyvera cryocrescens: Investigating genetic heterogeneity and acquisition routes of blaNDM-1 in Enterobacterales species in Portugal.</title>
        <authorList>
            <person name="Loiodice M."/>
            <person name="Ribeiro M."/>
            <person name="Peixe L."/>
            <person name="Novais A."/>
        </authorList>
    </citation>
    <scope>NUCLEOTIDE SEQUENCE</scope>
    <source>
        <strain evidence="1">K629</strain>
    </source>
</reference>
<name>A0A485AQ94_KLUCR</name>